<gene>
    <name evidence="2" type="ORF">AA0114_g5755</name>
    <name evidence="1" type="ORF">AA0115_g6011</name>
</gene>
<reference evidence="1" key="1">
    <citation type="submission" date="2017-10" db="EMBL/GenBank/DDBJ databases">
        <authorList>
            <person name="Armitage A.D."/>
            <person name="Barbara D.J."/>
            <person name="Woodhall J.W."/>
            <person name="Sreenivasaprasad S."/>
            <person name="Lane C.R."/>
            <person name="Clarkson J.P."/>
            <person name="Harrison R.J."/>
        </authorList>
    </citation>
    <scope>NUCLEOTIDE SEQUENCE</scope>
    <source>
        <strain evidence="1">FERA 1164</strain>
    </source>
</reference>
<evidence type="ECO:0000313" key="2">
    <source>
        <dbReference type="EMBL" id="RYN50768.1"/>
    </source>
</evidence>
<dbReference type="EMBL" id="PDXA01000017">
    <property type="protein sequence ID" value="RYN50768.1"/>
    <property type="molecule type" value="Genomic_DNA"/>
</dbReference>
<evidence type="ECO:0000313" key="1">
    <source>
        <dbReference type="EMBL" id="RYN28302.1"/>
    </source>
</evidence>
<name>A0A4Q4MGB7_9PLEO</name>
<dbReference type="Proteomes" id="UP000292402">
    <property type="component" value="Unassembled WGS sequence"/>
</dbReference>
<comment type="caution">
    <text evidence="2">The sequence shown here is derived from an EMBL/GenBank/DDBJ whole genome shotgun (WGS) entry which is preliminary data.</text>
</comment>
<reference evidence="2" key="3">
    <citation type="journal article" date="2019" name="J. ISSAAS">
        <title>Genomics, evolutionary history and diagnostics of the Alternaria alternata species group including apple and Asian pear pathotypes.</title>
        <authorList>
            <person name="Armitage A.D."/>
            <person name="Cockerton H.M."/>
            <person name="Sreenivasaprasad S."/>
            <person name="Woodhall J."/>
            <person name="Lane C."/>
            <person name="Harrison R.J."/>
            <person name="Clarkson J.P."/>
        </authorList>
    </citation>
    <scope>NUCLEOTIDE SEQUENCE</scope>
    <source>
        <strain evidence="2">FERA 1082</strain>
    </source>
</reference>
<evidence type="ECO:0000313" key="3">
    <source>
        <dbReference type="Proteomes" id="UP000292402"/>
    </source>
</evidence>
<protein>
    <submittedName>
        <fullName evidence="2">Uncharacterized protein</fullName>
    </submittedName>
</protein>
<dbReference type="Proteomes" id="UP000292340">
    <property type="component" value="Unassembled WGS sequence"/>
</dbReference>
<sequence length="127" mass="14545">MAETRPTSSIHTNTRTVQDIVSLHNRILEWQRTLDEEPCEEEEERDIEKVRATLEKSVLVPAVHAFTGSIKDASKELSDWTCVMDVMVTLKKEDLLTPNVEDAMDELKVAVKSLTVIMLALREKFYL</sequence>
<dbReference type="EMBL" id="PDXB01000013">
    <property type="protein sequence ID" value="RYN28302.1"/>
    <property type="molecule type" value="Genomic_DNA"/>
</dbReference>
<reference evidence="1 3" key="2">
    <citation type="journal article" date="2019" name="bioRxiv">
        <title>Genomics, evolutionary history and diagnostics of the Alternaria alternata species group including apple and Asian pear pathotypes.</title>
        <authorList>
            <person name="Armitage A.D."/>
            <person name="Cockerton H.M."/>
            <person name="Sreenivasaprasad S."/>
            <person name="Woodhall J.W."/>
            <person name="Lane C.R."/>
            <person name="Harrison R.J."/>
            <person name="Clarkson J.P."/>
        </authorList>
    </citation>
    <scope>NUCLEOTIDE SEQUENCE [LARGE SCALE GENOMIC DNA]</scope>
    <source>
        <strain evidence="3">FERA 1082</strain>
        <strain evidence="1">FERA 1164</strain>
    </source>
</reference>
<accession>A0A4Q4MGB7</accession>
<organism evidence="2 3">
    <name type="scientific">Alternaria tenuissima</name>
    <dbReference type="NCBI Taxonomy" id="119927"/>
    <lineage>
        <taxon>Eukaryota</taxon>
        <taxon>Fungi</taxon>
        <taxon>Dikarya</taxon>
        <taxon>Ascomycota</taxon>
        <taxon>Pezizomycotina</taxon>
        <taxon>Dothideomycetes</taxon>
        <taxon>Pleosporomycetidae</taxon>
        <taxon>Pleosporales</taxon>
        <taxon>Pleosporineae</taxon>
        <taxon>Pleosporaceae</taxon>
        <taxon>Alternaria</taxon>
        <taxon>Alternaria sect. Alternaria</taxon>
        <taxon>Alternaria alternata complex</taxon>
    </lineage>
</organism>
<proteinExistence type="predicted"/>
<dbReference type="AlphaFoldDB" id="A0A4Q4MGB7"/>